<dbReference type="RefSeq" id="WP_148122426.1">
    <property type="nucleotide sequence ID" value="NZ_CP016382.1"/>
</dbReference>
<sequence length="96" mass="10629">MIEVRTTEVFADWLKRLRDPQGKAAVLRRVERIGQGNPGDTKPVGGGVREMRIPTGPGYRVYYVLRGATVFVLLCAGDKSSQSRDIEQAQALAREV</sequence>
<proteinExistence type="predicted"/>
<dbReference type="EMBL" id="JBAKFG010000001">
    <property type="protein sequence ID" value="MEX0371974.1"/>
    <property type="molecule type" value="Genomic_DNA"/>
</dbReference>
<dbReference type="InterPro" id="IPR014056">
    <property type="entry name" value="TypeIITA-like_toxin_pred"/>
</dbReference>
<dbReference type="NCBIfam" id="TIGR02683">
    <property type="entry name" value="upstrm_HI1419"/>
    <property type="match status" value="1"/>
</dbReference>
<comment type="caution">
    <text evidence="1">The sequence shown here is derived from an EMBL/GenBank/DDBJ whole genome shotgun (WGS) entry which is preliminary data.</text>
</comment>
<organism evidence="1 2">
    <name type="scientific">Spiribacter roseus</name>
    <dbReference type="NCBI Taxonomy" id="1855875"/>
    <lineage>
        <taxon>Bacteria</taxon>
        <taxon>Pseudomonadati</taxon>
        <taxon>Pseudomonadota</taxon>
        <taxon>Gammaproteobacteria</taxon>
        <taxon>Chromatiales</taxon>
        <taxon>Ectothiorhodospiraceae</taxon>
        <taxon>Spiribacter</taxon>
    </lineage>
</organism>
<dbReference type="PANTHER" id="PTHR41791">
    <property type="entry name" value="SSL7039 PROTEIN"/>
    <property type="match status" value="1"/>
</dbReference>
<gene>
    <name evidence="1" type="ORF">V6X51_00815</name>
</gene>
<dbReference type="PIRSF" id="PIRSF028744">
    <property type="entry name" value="Addict_mod_HI1419"/>
    <property type="match status" value="1"/>
</dbReference>
<dbReference type="InterPro" id="IPR009241">
    <property type="entry name" value="HigB-like"/>
</dbReference>
<dbReference type="Proteomes" id="UP001556636">
    <property type="component" value="Unassembled WGS sequence"/>
</dbReference>
<reference evidence="1 2" key="1">
    <citation type="submission" date="2024-02" db="EMBL/GenBank/DDBJ databases">
        <title>New especies of Spiribacter isolated from saline water.</title>
        <authorList>
            <person name="Leon M.J."/>
            <person name="De La Haba R."/>
            <person name="Sanchez-Porro C."/>
            <person name="Ventosa A."/>
        </authorList>
    </citation>
    <scope>NUCLEOTIDE SEQUENCE [LARGE SCALE GENOMIC DNA]</scope>
    <source>
        <strain evidence="2">ag22IC6-196</strain>
    </source>
</reference>
<keyword evidence="2" id="KW-1185">Reference proteome</keyword>
<evidence type="ECO:0000313" key="1">
    <source>
        <dbReference type="EMBL" id="MEX0371974.1"/>
    </source>
</evidence>
<evidence type="ECO:0000313" key="2">
    <source>
        <dbReference type="Proteomes" id="UP001556636"/>
    </source>
</evidence>
<dbReference type="Pfam" id="PF05973">
    <property type="entry name" value="Gp49"/>
    <property type="match status" value="1"/>
</dbReference>
<name>A0ABV3RV03_9GAMM</name>
<protein>
    <submittedName>
        <fullName evidence="1">Type II toxin-antitoxin system RelE/ParE family toxin</fullName>
    </submittedName>
</protein>
<accession>A0ABV3RV03</accession>
<dbReference type="PANTHER" id="PTHR41791:SF1">
    <property type="entry name" value="SSL7039 PROTEIN"/>
    <property type="match status" value="1"/>
</dbReference>